<accession>A0ABQ9MCI0</accession>
<feature type="non-terminal residue" evidence="1">
    <location>
        <position position="1"/>
    </location>
</feature>
<name>A0ABQ9MCI0_HEVBR</name>
<dbReference type="Proteomes" id="UP001174677">
    <property type="component" value="Chromosome 7"/>
</dbReference>
<reference evidence="1" key="1">
    <citation type="journal article" date="2023" name="Plant Biotechnol. J.">
        <title>Chromosome-level wild Hevea brasiliensis genome provides new tools for genomic-assisted breeding and valuable loci to elevate rubber yield.</title>
        <authorList>
            <person name="Cheng H."/>
            <person name="Song X."/>
            <person name="Hu Y."/>
            <person name="Wu T."/>
            <person name="Yang Q."/>
            <person name="An Z."/>
            <person name="Feng S."/>
            <person name="Deng Z."/>
            <person name="Wu W."/>
            <person name="Zeng X."/>
            <person name="Tu M."/>
            <person name="Wang X."/>
            <person name="Huang H."/>
        </authorList>
    </citation>
    <scope>NUCLEOTIDE SEQUENCE</scope>
    <source>
        <strain evidence="1">MT/VB/25A 57/8</strain>
    </source>
</reference>
<evidence type="ECO:0008006" key="3">
    <source>
        <dbReference type="Google" id="ProtNLM"/>
    </source>
</evidence>
<organism evidence="1 2">
    <name type="scientific">Hevea brasiliensis</name>
    <name type="common">Para rubber tree</name>
    <name type="synonym">Siphonia brasiliensis</name>
    <dbReference type="NCBI Taxonomy" id="3981"/>
    <lineage>
        <taxon>Eukaryota</taxon>
        <taxon>Viridiplantae</taxon>
        <taxon>Streptophyta</taxon>
        <taxon>Embryophyta</taxon>
        <taxon>Tracheophyta</taxon>
        <taxon>Spermatophyta</taxon>
        <taxon>Magnoliopsida</taxon>
        <taxon>eudicotyledons</taxon>
        <taxon>Gunneridae</taxon>
        <taxon>Pentapetalae</taxon>
        <taxon>rosids</taxon>
        <taxon>fabids</taxon>
        <taxon>Malpighiales</taxon>
        <taxon>Euphorbiaceae</taxon>
        <taxon>Crotonoideae</taxon>
        <taxon>Micrandreae</taxon>
        <taxon>Hevea</taxon>
    </lineage>
</organism>
<keyword evidence="2" id="KW-1185">Reference proteome</keyword>
<comment type="caution">
    <text evidence="1">The sequence shown here is derived from an EMBL/GenBank/DDBJ whole genome shotgun (WGS) entry which is preliminary data.</text>
</comment>
<evidence type="ECO:0000313" key="2">
    <source>
        <dbReference type="Proteomes" id="UP001174677"/>
    </source>
</evidence>
<sequence length="56" mass="6783">KCRTPLCWDEVGKRKLIGPELVQQTEEKVKHIRDRLNVAMDRQKSYIDLKIRDIRY</sequence>
<gene>
    <name evidence="1" type="ORF">P3X46_012304</name>
</gene>
<protein>
    <recommendedName>
        <fullName evidence="3">Reverse transcriptase domain-containing protein</fullName>
    </recommendedName>
</protein>
<proteinExistence type="predicted"/>
<feature type="non-terminal residue" evidence="1">
    <location>
        <position position="56"/>
    </location>
</feature>
<evidence type="ECO:0000313" key="1">
    <source>
        <dbReference type="EMBL" id="KAJ9177050.1"/>
    </source>
</evidence>
<dbReference type="EMBL" id="JARPOI010000007">
    <property type="protein sequence ID" value="KAJ9177050.1"/>
    <property type="molecule type" value="Genomic_DNA"/>
</dbReference>